<sequence length="143" mass="15668">MSVKTEDLKDANSQKVGLAEIARVVDIISQEADYIEINKISYQVIGHLSTVPPLVEDDMVLVMLTAKGYVVTGRMRADDEYASYGVVEEDGKLLLSAEKYIKLETGSSTIELTSKGKIKVDGKDIYSISEGTHRIQGATIELN</sequence>
<evidence type="ECO:0000313" key="1">
    <source>
        <dbReference type="EMBL" id="VAW81744.1"/>
    </source>
</evidence>
<protein>
    <submittedName>
        <fullName evidence="1">Uncharacterized protein</fullName>
    </submittedName>
</protein>
<proteinExistence type="predicted"/>
<gene>
    <name evidence="1" type="ORF">MNBD_GAMMA12-2569</name>
</gene>
<accession>A0A3B0ZKC1</accession>
<dbReference type="EMBL" id="UOFL01000224">
    <property type="protein sequence ID" value="VAW81744.1"/>
    <property type="molecule type" value="Genomic_DNA"/>
</dbReference>
<reference evidence="1" key="1">
    <citation type="submission" date="2018-06" db="EMBL/GenBank/DDBJ databases">
        <authorList>
            <person name="Zhirakovskaya E."/>
        </authorList>
    </citation>
    <scope>NUCLEOTIDE SEQUENCE</scope>
</reference>
<organism evidence="1">
    <name type="scientific">hydrothermal vent metagenome</name>
    <dbReference type="NCBI Taxonomy" id="652676"/>
    <lineage>
        <taxon>unclassified sequences</taxon>
        <taxon>metagenomes</taxon>
        <taxon>ecological metagenomes</taxon>
    </lineage>
</organism>
<name>A0A3B0ZKC1_9ZZZZ</name>
<dbReference type="AlphaFoldDB" id="A0A3B0ZKC1"/>